<dbReference type="EMBL" id="CAJZBQ010000013">
    <property type="protein sequence ID" value="CAG9315244.1"/>
    <property type="molecule type" value="Genomic_DNA"/>
</dbReference>
<organism evidence="3 4">
    <name type="scientific">Blepharisma stoltei</name>
    <dbReference type="NCBI Taxonomy" id="1481888"/>
    <lineage>
        <taxon>Eukaryota</taxon>
        <taxon>Sar</taxon>
        <taxon>Alveolata</taxon>
        <taxon>Ciliophora</taxon>
        <taxon>Postciliodesmatophora</taxon>
        <taxon>Heterotrichea</taxon>
        <taxon>Heterotrichida</taxon>
        <taxon>Blepharismidae</taxon>
        <taxon>Blepharisma</taxon>
    </lineage>
</organism>
<sequence>MVDRENLVDESMQLKGENSYYASNVPEESKLPDDKRITSGGTPLLIGTDQPHQLQKRIIPITAYSWNDDNANKKVAVYIEFPESVNPSQIHCDYQIRSLVMSYNYSDTEIKRLTIPRLNREINPAESTFKVRKNKVILYLKKAKDENWPLLEFRN</sequence>
<dbReference type="Gene3D" id="2.60.40.790">
    <property type="match status" value="1"/>
</dbReference>
<reference evidence="3" key="1">
    <citation type="submission" date="2021-09" db="EMBL/GenBank/DDBJ databases">
        <authorList>
            <consortium name="AG Swart"/>
            <person name="Singh M."/>
            <person name="Singh A."/>
            <person name="Seah K."/>
            <person name="Emmerich C."/>
        </authorList>
    </citation>
    <scope>NUCLEOTIDE SEQUENCE</scope>
    <source>
        <strain evidence="3">ATCC30299</strain>
    </source>
</reference>
<protein>
    <recommendedName>
        <fullName evidence="2">CS domain-containing protein</fullName>
    </recommendedName>
</protein>
<dbReference type="PROSITE" id="PS51203">
    <property type="entry name" value="CS"/>
    <property type="match status" value="1"/>
</dbReference>
<keyword evidence="4" id="KW-1185">Reference proteome</keyword>
<accession>A0AAU9IID0</accession>
<evidence type="ECO:0000313" key="4">
    <source>
        <dbReference type="Proteomes" id="UP001162131"/>
    </source>
</evidence>
<dbReference type="Proteomes" id="UP001162131">
    <property type="component" value="Unassembled WGS sequence"/>
</dbReference>
<evidence type="ECO:0000313" key="3">
    <source>
        <dbReference type="EMBL" id="CAG9315244.1"/>
    </source>
</evidence>
<dbReference type="GO" id="GO:0005634">
    <property type="term" value="C:nucleus"/>
    <property type="evidence" value="ECO:0007669"/>
    <property type="project" value="TreeGrafter"/>
</dbReference>
<dbReference type="Pfam" id="PF04969">
    <property type="entry name" value="CS"/>
    <property type="match status" value="1"/>
</dbReference>
<comment type="caution">
    <text evidence="3">The sequence shown here is derived from an EMBL/GenBank/DDBJ whole genome shotgun (WGS) entry which is preliminary data.</text>
</comment>
<feature type="domain" description="CS" evidence="2">
    <location>
        <begin position="59"/>
        <end position="152"/>
    </location>
</feature>
<evidence type="ECO:0000259" key="2">
    <source>
        <dbReference type="PROSITE" id="PS51203"/>
    </source>
</evidence>
<feature type="region of interest" description="Disordered" evidence="1">
    <location>
        <begin position="18"/>
        <end position="46"/>
    </location>
</feature>
<dbReference type="SUPFAM" id="SSF49764">
    <property type="entry name" value="HSP20-like chaperones"/>
    <property type="match status" value="1"/>
</dbReference>
<dbReference type="InterPro" id="IPR007052">
    <property type="entry name" value="CS_dom"/>
</dbReference>
<evidence type="ECO:0000256" key="1">
    <source>
        <dbReference type="SAM" id="MobiDB-lite"/>
    </source>
</evidence>
<dbReference type="PANTHER" id="PTHR13164:SF3">
    <property type="entry name" value="CALCYCLIN-BINDING PROTEIN"/>
    <property type="match status" value="1"/>
</dbReference>
<feature type="compositionally biased region" description="Basic and acidic residues" evidence="1">
    <location>
        <begin position="27"/>
        <end position="37"/>
    </location>
</feature>
<proteinExistence type="predicted"/>
<dbReference type="AlphaFoldDB" id="A0AAU9IID0"/>
<gene>
    <name evidence="3" type="ORF">BSTOLATCC_MIC13018</name>
</gene>
<dbReference type="PANTHER" id="PTHR13164">
    <property type="entry name" value="CALICYLIN BINDING PROTEIN"/>
    <property type="match status" value="1"/>
</dbReference>
<dbReference type="InterPro" id="IPR052289">
    <property type="entry name" value="Calcyclin-binding_UBL-bridge"/>
</dbReference>
<dbReference type="InterPro" id="IPR008978">
    <property type="entry name" value="HSP20-like_chaperone"/>
</dbReference>
<name>A0AAU9IID0_9CILI</name>